<keyword evidence="2" id="KW-1185">Reference proteome</keyword>
<dbReference type="EMBL" id="JAAAHW010004295">
    <property type="protein sequence ID" value="KAF9975977.1"/>
    <property type="molecule type" value="Genomic_DNA"/>
</dbReference>
<dbReference type="Gene3D" id="3.80.10.10">
    <property type="entry name" value="Ribonuclease Inhibitor"/>
    <property type="match status" value="1"/>
</dbReference>
<proteinExistence type="predicted"/>
<dbReference type="InterPro" id="IPR032675">
    <property type="entry name" value="LRR_dom_sf"/>
</dbReference>
<accession>A0A9P6JH69</accession>
<evidence type="ECO:0000313" key="1">
    <source>
        <dbReference type="EMBL" id="KAF9975977.1"/>
    </source>
</evidence>
<sequence>MSFTSISPLEVPEILWRISRFVTLKDAITCARVCKAWTDNFVSVIWHTIDFDVHKLQNMDPKVLEKNGHHIRIVKNMNEVEHVLVLFQSNVSKLRKLYLNTTTSSPEFQAYFNDLMRRNNTTVEHIDIPKSSGGLFFNFDCLSPHTSTGATSKLSSLKLQGLVMTRDAFSSMLSIFPCLTELDMRDTTLSSWSVGKKLSTDHYQHHGVKDIVAPVKQIFRMDNKSENAPSLFVHFPYLKSWHLLNSSNTLEVKIEEIRDE</sequence>
<protein>
    <recommendedName>
        <fullName evidence="3">F-box domain-containing protein</fullName>
    </recommendedName>
</protein>
<dbReference type="Proteomes" id="UP000749646">
    <property type="component" value="Unassembled WGS sequence"/>
</dbReference>
<evidence type="ECO:0000313" key="2">
    <source>
        <dbReference type="Proteomes" id="UP000749646"/>
    </source>
</evidence>
<gene>
    <name evidence="1" type="ORF">BGZ65_008011</name>
</gene>
<evidence type="ECO:0008006" key="3">
    <source>
        <dbReference type="Google" id="ProtNLM"/>
    </source>
</evidence>
<dbReference type="OrthoDB" id="2437965at2759"/>
<dbReference type="AlphaFoldDB" id="A0A9P6JH69"/>
<feature type="non-terminal residue" evidence="1">
    <location>
        <position position="260"/>
    </location>
</feature>
<dbReference type="InterPro" id="IPR036047">
    <property type="entry name" value="F-box-like_dom_sf"/>
</dbReference>
<reference evidence="1" key="1">
    <citation type="journal article" date="2020" name="Fungal Divers.">
        <title>Resolving the Mortierellaceae phylogeny through synthesis of multi-gene phylogenetics and phylogenomics.</title>
        <authorList>
            <person name="Vandepol N."/>
            <person name="Liber J."/>
            <person name="Desiro A."/>
            <person name="Na H."/>
            <person name="Kennedy M."/>
            <person name="Barry K."/>
            <person name="Grigoriev I.V."/>
            <person name="Miller A.N."/>
            <person name="O'Donnell K."/>
            <person name="Stajich J.E."/>
            <person name="Bonito G."/>
        </authorList>
    </citation>
    <scope>NUCLEOTIDE SEQUENCE</scope>
    <source>
        <strain evidence="1">MES-2147</strain>
    </source>
</reference>
<name>A0A9P6JH69_9FUNG</name>
<dbReference type="SUPFAM" id="SSF81383">
    <property type="entry name" value="F-box domain"/>
    <property type="match status" value="1"/>
</dbReference>
<comment type="caution">
    <text evidence="1">The sequence shown here is derived from an EMBL/GenBank/DDBJ whole genome shotgun (WGS) entry which is preliminary data.</text>
</comment>
<organism evidence="1 2">
    <name type="scientific">Modicella reniformis</name>
    <dbReference type="NCBI Taxonomy" id="1440133"/>
    <lineage>
        <taxon>Eukaryota</taxon>
        <taxon>Fungi</taxon>
        <taxon>Fungi incertae sedis</taxon>
        <taxon>Mucoromycota</taxon>
        <taxon>Mortierellomycotina</taxon>
        <taxon>Mortierellomycetes</taxon>
        <taxon>Mortierellales</taxon>
        <taxon>Mortierellaceae</taxon>
        <taxon>Modicella</taxon>
    </lineage>
</organism>